<proteinExistence type="predicted"/>
<sequence length="75" mass="8235">MDSCTLRNTVLSQKLFLLTMPFLSSLCFELNAMLNSIFLMTDELISDITLSYILFSSRGTAGVTVGLSAFISSDK</sequence>
<feature type="transmembrane region" description="Helical" evidence="1">
    <location>
        <begin position="50"/>
        <end position="71"/>
    </location>
</feature>
<dbReference type="EMBL" id="GFTR01000619">
    <property type="protein sequence ID" value="JAW15807.1"/>
    <property type="molecule type" value="Transcribed_RNA"/>
</dbReference>
<dbReference type="AlphaFoldDB" id="A0A224XTE3"/>
<keyword evidence="1" id="KW-0812">Transmembrane</keyword>
<organism evidence="2">
    <name type="scientific">Panstrongylus lignarius</name>
    <dbReference type="NCBI Taxonomy" id="156445"/>
    <lineage>
        <taxon>Eukaryota</taxon>
        <taxon>Metazoa</taxon>
        <taxon>Ecdysozoa</taxon>
        <taxon>Arthropoda</taxon>
        <taxon>Hexapoda</taxon>
        <taxon>Insecta</taxon>
        <taxon>Pterygota</taxon>
        <taxon>Neoptera</taxon>
        <taxon>Paraneoptera</taxon>
        <taxon>Hemiptera</taxon>
        <taxon>Heteroptera</taxon>
        <taxon>Panheteroptera</taxon>
        <taxon>Cimicomorpha</taxon>
        <taxon>Reduviidae</taxon>
        <taxon>Triatominae</taxon>
        <taxon>Panstrongylus</taxon>
    </lineage>
</organism>
<protein>
    <submittedName>
        <fullName evidence="2">Uncharacterized protein</fullName>
    </submittedName>
</protein>
<feature type="transmembrane region" description="Helical" evidence="1">
    <location>
        <begin position="15"/>
        <end position="38"/>
    </location>
</feature>
<evidence type="ECO:0000256" key="1">
    <source>
        <dbReference type="SAM" id="Phobius"/>
    </source>
</evidence>
<name>A0A224XTE3_9HEMI</name>
<accession>A0A224XTE3</accession>
<evidence type="ECO:0000313" key="2">
    <source>
        <dbReference type="EMBL" id="JAW15807.1"/>
    </source>
</evidence>
<keyword evidence="1" id="KW-0472">Membrane</keyword>
<reference evidence="2" key="1">
    <citation type="journal article" date="2018" name="PLoS Negl. Trop. Dis.">
        <title>An insight into the salivary gland and fat body transcriptome of Panstrongylus lignarius (Hemiptera: Heteroptera), the main vector of Chagas disease in Peru.</title>
        <authorList>
            <person name="Nevoa J.C."/>
            <person name="Mendes M.T."/>
            <person name="da Silva M.V."/>
            <person name="Soares S.C."/>
            <person name="Oliveira C.J.F."/>
            <person name="Ribeiro J.M.C."/>
        </authorList>
    </citation>
    <scope>NUCLEOTIDE SEQUENCE</scope>
</reference>
<keyword evidence="1" id="KW-1133">Transmembrane helix</keyword>